<dbReference type="PANTHER" id="PTHR23502">
    <property type="entry name" value="MAJOR FACILITATOR SUPERFAMILY"/>
    <property type="match status" value="1"/>
</dbReference>
<feature type="transmembrane region" description="Helical" evidence="6">
    <location>
        <begin position="164"/>
        <end position="186"/>
    </location>
</feature>
<dbReference type="InterPro" id="IPR036259">
    <property type="entry name" value="MFS_trans_sf"/>
</dbReference>
<evidence type="ECO:0000256" key="4">
    <source>
        <dbReference type="ARBA" id="ARBA00023136"/>
    </source>
</evidence>
<dbReference type="AlphaFoldDB" id="A0A8I3AAR3"/>
<accession>A0A8I3AAR3</accession>
<evidence type="ECO:0000256" key="6">
    <source>
        <dbReference type="SAM" id="Phobius"/>
    </source>
</evidence>
<dbReference type="Pfam" id="PF07690">
    <property type="entry name" value="MFS_1"/>
    <property type="match status" value="1"/>
</dbReference>
<dbReference type="PANTHER" id="PTHR23502:SF5">
    <property type="entry name" value="QUINIDINE RESISTANCE PROTEIN 3"/>
    <property type="match status" value="1"/>
</dbReference>
<feature type="transmembrane region" description="Helical" evidence="6">
    <location>
        <begin position="30"/>
        <end position="50"/>
    </location>
</feature>
<evidence type="ECO:0000256" key="1">
    <source>
        <dbReference type="ARBA" id="ARBA00004141"/>
    </source>
</evidence>
<dbReference type="EMBL" id="JAGFBS010000013">
    <property type="protein sequence ID" value="KAG6375936.1"/>
    <property type="molecule type" value="Genomic_DNA"/>
</dbReference>
<keyword evidence="4 6" id="KW-0472">Membrane</keyword>
<proteinExistence type="predicted"/>
<keyword evidence="8" id="KW-1185">Reference proteome</keyword>
<feature type="transmembrane region" description="Helical" evidence="6">
    <location>
        <begin position="335"/>
        <end position="354"/>
    </location>
</feature>
<evidence type="ECO:0000256" key="2">
    <source>
        <dbReference type="ARBA" id="ARBA00022692"/>
    </source>
</evidence>
<dbReference type="InterPro" id="IPR011701">
    <property type="entry name" value="MFS"/>
</dbReference>
<keyword evidence="3 6" id="KW-1133">Transmembrane helix</keyword>
<reference evidence="7" key="1">
    <citation type="submission" date="2021-03" db="EMBL/GenBank/DDBJ databases">
        <title>Evolutionary innovations through gain and loss of genes in the ectomycorrhizal Boletales.</title>
        <authorList>
            <person name="Wu G."/>
            <person name="Miyauchi S."/>
            <person name="Morin E."/>
            <person name="Yang Z.-L."/>
            <person name="Xu J."/>
            <person name="Martin F.M."/>
        </authorList>
    </citation>
    <scope>NUCLEOTIDE SEQUENCE</scope>
    <source>
        <strain evidence="7">BR01</strain>
    </source>
</reference>
<protein>
    <submittedName>
        <fullName evidence="7">Major facilitator superfamily domain-containing protein</fullName>
    </submittedName>
</protein>
<dbReference type="OrthoDB" id="2585655at2759"/>
<keyword evidence="2 6" id="KW-0812">Transmembrane</keyword>
<comment type="caution">
    <text evidence="7">The sequence shown here is derived from an EMBL/GenBank/DDBJ whole genome shotgun (WGS) entry which is preliminary data.</text>
</comment>
<evidence type="ECO:0000313" key="7">
    <source>
        <dbReference type="EMBL" id="KAG6375936.1"/>
    </source>
</evidence>
<dbReference type="Proteomes" id="UP000683000">
    <property type="component" value="Unassembled WGS sequence"/>
</dbReference>
<organism evidence="7 8">
    <name type="scientific">Boletus reticuloceps</name>
    <dbReference type="NCBI Taxonomy" id="495285"/>
    <lineage>
        <taxon>Eukaryota</taxon>
        <taxon>Fungi</taxon>
        <taxon>Dikarya</taxon>
        <taxon>Basidiomycota</taxon>
        <taxon>Agaricomycotina</taxon>
        <taxon>Agaricomycetes</taxon>
        <taxon>Agaricomycetidae</taxon>
        <taxon>Boletales</taxon>
        <taxon>Boletineae</taxon>
        <taxon>Boletaceae</taxon>
        <taxon>Boletoideae</taxon>
        <taxon>Boletus</taxon>
    </lineage>
</organism>
<evidence type="ECO:0000313" key="8">
    <source>
        <dbReference type="Proteomes" id="UP000683000"/>
    </source>
</evidence>
<name>A0A8I3AAR3_9AGAM</name>
<comment type="subcellular location">
    <subcellularLocation>
        <location evidence="1">Membrane</location>
        <topology evidence="1">Multi-pass membrane protein</topology>
    </subcellularLocation>
</comment>
<feature type="region of interest" description="Disordered" evidence="5">
    <location>
        <begin position="73"/>
        <end position="102"/>
    </location>
</feature>
<evidence type="ECO:0000256" key="3">
    <source>
        <dbReference type="ARBA" id="ARBA00022989"/>
    </source>
</evidence>
<gene>
    <name evidence="7" type="ORF">JVT61DRAFT_2807</name>
</gene>
<feature type="compositionally biased region" description="Basic and acidic residues" evidence="5">
    <location>
        <begin position="73"/>
        <end position="94"/>
    </location>
</feature>
<dbReference type="GO" id="GO:0005886">
    <property type="term" value="C:plasma membrane"/>
    <property type="evidence" value="ECO:0007669"/>
    <property type="project" value="TreeGrafter"/>
</dbReference>
<sequence>MGIYYSGPLLGPAIGPILGGGLTQGLSWRAVFWFLAIWGGVIFSAFLFLFKDTFRKERSLMYQNVLKRRTQERNLAQEKNATRERPVGGKKISEDGTSGAQMPRSDAEAQHAIVPAVAIKEVNLSITDVNPFPPYLRVMSRRNNLAILIPSGGCHYVRLDNCDLIILAGLLFAFSLSITYTCARTLSLYYDYNALTTGLVLLAYGIGSMVGSILGGRWSDRTLAKSKAANGGVSYAEMRLESTKLAMWFFPPSVIGYAWVCQQHVHVSAICVMLFLSGFFSIWIYASTLAYIVDANVGQSSSAVATNSSFRGMSAFVAIEIAVPLQDAIGDGGLYTLWAGLMVLAELMILLVLYKGKQWREASIEAEKRKYGL</sequence>
<feature type="transmembrane region" description="Helical" evidence="6">
    <location>
        <begin position="266"/>
        <end position="292"/>
    </location>
</feature>
<dbReference type="Gene3D" id="1.20.1720.10">
    <property type="entry name" value="Multidrug resistance protein D"/>
    <property type="match status" value="1"/>
</dbReference>
<evidence type="ECO:0000256" key="5">
    <source>
        <dbReference type="SAM" id="MobiDB-lite"/>
    </source>
</evidence>
<dbReference type="Gene3D" id="1.20.1250.20">
    <property type="entry name" value="MFS general substrate transporter like domains"/>
    <property type="match status" value="1"/>
</dbReference>
<dbReference type="SUPFAM" id="SSF103473">
    <property type="entry name" value="MFS general substrate transporter"/>
    <property type="match status" value="1"/>
</dbReference>
<dbReference type="GO" id="GO:0022857">
    <property type="term" value="F:transmembrane transporter activity"/>
    <property type="evidence" value="ECO:0007669"/>
    <property type="project" value="InterPro"/>
</dbReference>
<feature type="transmembrane region" description="Helical" evidence="6">
    <location>
        <begin position="192"/>
        <end position="215"/>
    </location>
</feature>